<dbReference type="EMBL" id="JAVRRJ010000011">
    <property type="protein sequence ID" value="KAK5081015.1"/>
    <property type="molecule type" value="Genomic_DNA"/>
</dbReference>
<keyword evidence="4" id="KW-1185">Reference proteome</keyword>
<sequence length="381" mass="44144">MQETRRKACEECRKKKKKCYHHENQAEVQVPTISELHDRAEPTERPNLRRKILPLRVTRNKRPARVRPSNDDLTDFSESSEMDTSPQITGEGCLGCQCETEAHPDQCEQRSPSCERSYHDVSGIPNEAEDTAVSNQRHEQTTSADTELLHDIKDHIEKTTNGLMNNIKDRIIEQRNHENAQKEKMMKQLESDNAQTKAKIQQLEDERVQTESHISQLQSQKAHAEEATKRLQETNTSYLITMKQLETGRTQAEHALDVMRDEQIHLKEVQQLGEAIKEQAVKDKEQAEEAQRQAERIALEKEVLIRDLEKQLYEVRKELQEKRIQYEETNKQLAITEGIVEAMVRPYFSNPMAKRLRSDQDTWPMSLLPESSIQSASGIRC</sequence>
<organism evidence="3 4">
    <name type="scientific">Lithohypha guttulata</name>
    <dbReference type="NCBI Taxonomy" id="1690604"/>
    <lineage>
        <taxon>Eukaryota</taxon>
        <taxon>Fungi</taxon>
        <taxon>Dikarya</taxon>
        <taxon>Ascomycota</taxon>
        <taxon>Pezizomycotina</taxon>
        <taxon>Eurotiomycetes</taxon>
        <taxon>Chaetothyriomycetidae</taxon>
        <taxon>Chaetothyriales</taxon>
        <taxon>Trichomeriaceae</taxon>
        <taxon>Lithohypha</taxon>
    </lineage>
</organism>
<gene>
    <name evidence="3" type="ORF">LTR05_008332</name>
</gene>
<evidence type="ECO:0000313" key="4">
    <source>
        <dbReference type="Proteomes" id="UP001309876"/>
    </source>
</evidence>
<proteinExistence type="predicted"/>
<name>A0AAN7YCW6_9EURO</name>
<feature type="region of interest" description="Disordered" evidence="2">
    <location>
        <begin position="37"/>
        <end position="88"/>
    </location>
</feature>
<evidence type="ECO:0000313" key="3">
    <source>
        <dbReference type="EMBL" id="KAK5081015.1"/>
    </source>
</evidence>
<comment type="caution">
    <text evidence="3">The sequence shown here is derived from an EMBL/GenBank/DDBJ whole genome shotgun (WGS) entry which is preliminary data.</text>
</comment>
<protein>
    <submittedName>
        <fullName evidence="3">Uncharacterized protein</fullName>
    </submittedName>
</protein>
<accession>A0AAN7YCW6</accession>
<dbReference type="AlphaFoldDB" id="A0AAN7YCW6"/>
<reference evidence="3 4" key="1">
    <citation type="submission" date="2023-08" db="EMBL/GenBank/DDBJ databases">
        <title>Black Yeasts Isolated from many extreme environments.</title>
        <authorList>
            <person name="Coleine C."/>
            <person name="Stajich J.E."/>
            <person name="Selbmann L."/>
        </authorList>
    </citation>
    <scope>NUCLEOTIDE SEQUENCE [LARGE SCALE GENOMIC DNA]</scope>
    <source>
        <strain evidence="3 4">CCFEE 5910</strain>
    </source>
</reference>
<evidence type="ECO:0000256" key="2">
    <source>
        <dbReference type="SAM" id="MobiDB-lite"/>
    </source>
</evidence>
<feature type="compositionally biased region" description="Acidic residues" evidence="2">
    <location>
        <begin position="72"/>
        <end position="81"/>
    </location>
</feature>
<feature type="compositionally biased region" description="Basic residues" evidence="2">
    <location>
        <begin position="48"/>
        <end position="65"/>
    </location>
</feature>
<feature type="compositionally biased region" description="Basic and acidic residues" evidence="2">
    <location>
        <begin position="37"/>
        <end position="47"/>
    </location>
</feature>
<keyword evidence="1" id="KW-0175">Coiled coil</keyword>
<evidence type="ECO:0000256" key="1">
    <source>
        <dbReference type="SAM" id="Coils"/>
    </source>
</evidence>
<feature type="coiled-coil region" evidence="1">
    <location>
        <begin position="172"/>
        <end position="336"/>
    </location>
</feature>
<dbReference type="Proteomes" id="UP001309876">
    <property type="component" value="Unassembled WGS sequence"/>
</dbReference>